<comment type="similarity">
    <text evidence="2">Belongs to the DNase II family.</text>
</comment>
<dbReference type="Proteomes" id="UP001176940">
    <property type="component" value="Unassembled WGS sequence"/>
</dbReference>
<keyword evidence="4" id="KW-0378">Hydrolase</keyword>
<dbReference type="PANTHER" id="PTHR10858">
    <property type="entry name" value="DEOXYRIBONUCLEASE II"/>
    <property type="match status" value="1"/>
</dbReference>
<dbReference type="PANTHER" id="PTHR10858:SF2">
    <property type="entry name" value="DEOXYRIBONUCLEASE-2-BETA"/>
    <property type="match status" value="1"/>
</dbReference>
<comment type="caution">
    <text evidence="5">The sequence shown here is derived from an EMBL/GenBank/DDBJ whole genome shotgun (WGS) entry which is preliminary data.</text>
</comment>
<name>A0ABN9M4V7_9NEOB</name>
<evidence type="ECO:0000256" key="1">
    <source>
        <dbReference type="ARBA" id="ARBA00000447"/>
    </source>
</evidence>
<organism evidence="5 6">
    <name type="scientific">Ranitomeya imitator</name>
    <name type="common">mimic poison frog</name>
    <dbReference type="NCBI Taxonomy" id="111125"/>
    <lineage>
        <taxon>Eukaryota</taxon>
        <taxon>Metazoa</taxon>
        <taxon>Chordata</taxon>
        <taxon>Craniata</taxon>
        <taxon>Vertebrata</taxon>
        <taxon>Euteleostomi</taxon>
        <taxon>Amphibia</taxon>
        <taxon>Batrachia</taxon>
        <taxon>Anura</taxon>
        <taxon>Neobatrachia</taxon>
        <taxon>Hyloidea</taxon>
        <taxon>Dendrobatidae</taxon>
        <taxon>Dendrobatinae</taxon>
        <taxon>Ranitomeya</taxon>
    </lineage>
</organism>
<keyword evidence="6" id="KW-1185">Reference proteome</keyword>
<protein>
    <recommendedName>
        <fullName evidence="3">deoxyribonuclease II</fullName>
        <ecNumber evidence="3">3.1.22.1</ecNumber>
    </recommendedName>
</protein>
<dbReference type="EC" id="3.1.22.1" evidence="3"/>
<evidence type="ECO:0000256" key="2">
    <source>
        <dbReference type="ARBA" id="ARBA00007527"/>
    </source>
</evidence>
<gene>
    <name evidence="5" type="ORF">RIMI_LOCUS16625662</name>
</gene>
<comment type="catalytic activity">
    <reaction evidence="1">
        <text>Endonucleolytic cleavage to nucleoside 3'-phosphates and 3'-phosphooligonucleotide end-products.</text>
        <dbReference type="EC" id="3.1.22.1"/>
    </reaction>
</comment>
<evidence type="ECO:0000256" key="3">
    <source>
        <dbReference type="ARBA" id="ARBA00012036"/>
    </source>
</evidence>
<evidence type="ECO:0000313" key="5">
    <source>
        <dbReference type="EMBL" id="CAJ0958960.1"/>
    </source>
</evidence>
<evidence type="ECO:0000313" key="6">
    <source>
        <dbReference type="Proteomes" id="UP001176940"/>
    </source>
</evidence>
<dbReference type="EMBL" id="CAUEEQ010046795">
    <property type="protein sequence ID" value="CAJ0958960.1"/>
    <property type="molecule type" value="Genomic_DNA"/>
</dbReference>
<reference evidence="5" key="1">
    <citation type="submission" date="2023-07" db="EMBL/GenBank/DDBJ databases">
        <authorList>
            <person name="Stuckert A."/>
        </authorList>
    </citation>
    <scope>NUCLEOTIDE SEQUENCE</scope>
</reference>
<evidence type="ECO:0000256" key="4">
    <source>
        <dbReference type="ARBA" id="ARBA00022801"/>
    </source>
</evidence>
<sequence>MGPWNIAPPSGVCRILLLEMHIGSRSSALRHVRPCSFSTCCFAGYIRETGLTKKDEGIEISGRIINNLKYGDDTTLIVTREDGMKDVLPSVKMESSSMEDNDTDHYQCSLPVLGPLGNFTAACAFLSGALLFDRSQGFWLVHSVPHFPPFPEDGFGYPHTGRRYGQVALCVTYKYEQFKQIAAQLLYYNPNVYNCSVPDAYHRDLWGLYRVCQDLPFPWIETTRLAVLESAQGEFFLNFAKSKYFHDDIVTAWMAQKLQTDLLAETWQPTGIEVPSNCTLPRHVYTIKRIKVANHSFYSRQDHSKWCVSRPRADTWTCLGDLNRYAEQIWRSGGFVCTQNKLLYSAFSSIVAYYSDCRK</sequence>
<dbReference type="InterPro" id="IPR004947">
    <property type="entry name" value="DNase_II"/>
</dbReference>
<dbReference type="Pfam" id="PF03265">
    <property type="entry name" value="DNase_II"/>
    <property type="match status" value="1"/>
</dbReference>
<accession>A0ABN9M4V7</accession>
<proteinExistence type="inferred from homology"/>